<evidence type="ECO:0000256" key="2">
    <source>
        <dbReference type="ARBA" id="ARBA00023125"/>
    </source>
</evidence>
<feature type="non-terminal residue" evidence="5">
    <location>
        <position position="1"/>
    </location>
</feature>
<dbReference type="SUPFAM" id="SSF46785">
    <property type="entry name" value="Winged helix' DNA-binding domain"/>
    <property type="match status" value="1"/>
</dbReference>
<dbReference type="PROSITE" id="PS50995">
    <property type="entry name" value="HTH_MARR_2"/>
    <property type="match status" value="1"/>
</dbReference>
<dbReference type="EMBL" id="DQID01000155">
    <property type="protein sequence ID" value="HCT14286.1"/>
    <property type="molecule type" value="Genomic_DNA"/>
</dbReference>
<dbReference type="PRINTS" id="PR00598">
    <property type="entry name" value="HTHMARR"/>
</dbReference>
<evidence type="ECO:0000259" key="4">
    <source>
        <dbReference type="PROSITE" id="PS50995"/>
    </source>
</evidence>
<dbReference type="PANTHER" id="PTHR42756:SF1">
    <property type="entry name" value="TRANSCRIPTIONAL REPRESSOR OF EMRAB OPERON"/>
    <property type="match status" value="1"/>
</dbReference>
<evidence type="ECO:0000256" key="1">
    <source>
        <dbReference type="ARBA" id="ARBA00023015"/>
    </source>
</evidence>
<reference evidence="5 6" key="1">
    <citation type="journal article" date="2018" name="Nat. Biotechnol.">
        <title>A standardized bacterial taxonomy based on genome phylogeny substantially revises the tree of life.</title>
        <authorList>
            <person name="Parks D.H."/>
            <person name="Chuvochina M."/>
            <person name="Waite D.W."/>
            <person name="Rinke C."/>
            <person name="Skarshewski A."/>
            <person name="Chaumeil P.A."/>
            <person name="Hugenholtz P."/>
        </authorList>
    </citation>
    <scope>NUCLEOTIDE SEQUENCE [LARGE SCALE GENOMIC DNA]</scope>
    <source>
        <strain evidence="5">UBA11247</strain>
    </source>
</reference>
<evidence type="ECO:0000313" key="5">
    <source>
        <dbReference type="EMBL" id="HCT14286.1"/>
    </source>
</evidence>
<dbReference type="InterPro" id="IPR000835">
    <property type="entry name" value="HTH_MarR-typ"/>
</dbReference>
<evidence type="ECO:0000313" key="6">
    <source>
        <dbReference type="Proteomes" id="UP000261739"/>
    </source>
</evidence>
<keyword evidence="1" id="KW-0805">Transcription regulation</keyword>
<name>A0A3D4SYC4_9CORY</name>
<evidence type="ECO:0000256" key="3">
    <source>
        <dbReference type="ARBA" id="ARBA00023163"/>
    </source>
</evidence>
<feature type="domain" description="HTH marR-type" evidence="4">
    <location>
        <begin position="1"/>
        <end position="77"/>
    </location>
</feature>
<keyword evidence="3" id="KW-0804">Transcription</keyword>
<dbReference type="GO" id="GO:0003677">
    <property type="term" value="F:DNA binding"/>
    <property type="evidence" value="ECO:0007669"/>
    <property type="project" value="UniProtKB-KW"/>
</dbReference>
<dbReference type="Proteomes" id="UP000261739">
    <property type="component" value="Unassembled WGS sequence"/>
</dbReference>
<dbReference type="GO" id="GO:0003700">
    <property type="term" value="F:DNA-binding transcription factor activity"/>
    <property type="evidence" value="ECO:0007669"/>
    <property type="project" value="InterPro"/>
</dbReference>
<dbReference type="STRING" id="863239.GCA_000213935_01759"/>
<proteinExistence type="predicted"/>
<gene>
    <name evidence="5" type="ORF">DIW82_05690</name>
</gene>
<sequence length="79" mass="9041">DRSTIADMLSRLENQGLVRRTVAAEDRRRRALTLTEQGSELLRATIDRVSEVDHSLLEPLTADEQETLSRLLRKILDAR</sequence>
<dbReference type="Gene3D" id="1.10.10.10">
    <property type="entry name" value="Winged helix-like DNA-binding domain superfamily/Winged helix DNA-binding domain"/>
    <property type="match status" value="1"/>
</dbReference>
<protein>
    <submittedName>
        <fullName evidence="5">Transcriptional regulator</fullName>
    </submittedName>
</protein>
<dbReference type="InterPro" id="IPR036390">
    <property type="entry name" value="WH_DNA-bd_sf"/>
</dbReference>
<dbReference type="PANTHER" id="PTHR42756">
    <property type="entry name" value="TRANSCRIPTIONAL REGULATOR, MARR"/>
    <property type="match status" value="1"/>
</dbReference>
<keyword evidence="2" id="KW-0238">DNA-binding</keyword>
<dbReference type="InterPro" id="IPR036388">
    <property type="entry name" value="WH-like_DNA-bd_sf"/>
</dbReference>
<comment type="caution">
    <text evidence="5">The sequence shown here is derived from an EMBL/GenBank/DDBJ whole genome shotgun (WGS) entry which is preliminary data.</text>
</comment>
<organism evidence="5 6">
    <name type="scientific">Corynebacterium nuruki</name>
    <dbReference type="NCBI Taxonomy" id="1032851"/>
    <lineage>
        <taxon>Bacteria</taxon>
        <taxon>Bacillati</taxon>
        <taxon>Actinomycetota</taxon>
        <taxon>Actinomycetes</taxon>
        <taxon>Mycobacteriales</taxon>
        <taxon>Corynebacteriaceae</taxon>
        <taxon>Corynebacterium</taxon>
    </lineage>
</organism>
<dbReference type="AlphaFoldDB" id="A0A3D4SYC4"/>
<accession>A0A3D4SYC4</accession>